<dbReference type="Proteomes" id="UP001431783">
    <property type="component" value="Unassembled WGS sequence"/>
</dbReference>
<evidence type="ECO:0000313" key="1">
    <source>
        <dbReference type="EMBL" id="KAK9877345.1"/>
    </source>
</evidence>
<protein>
    <submittedName>
        <fullName evidence="1">Uncharacterized protein</fullName>
    </submittedName>
</protein>
<gene>
    <name evidence="1" type="ORF">WA026_017741</name>
</gene>
<accession>A0AAW1U4D7</accession>
<organism evidence="1 2">
    <name type="scientific">Henosepilachna vigintioctopunctata</name>
    <dbReference type="NCBI Taxonomy" id="420089"/>
    <lineage>
        <taxon>Eukaryota</taxon>
        <taxon>Metazoa</taxon>
        <taxon>Ecdysozoa</taxon>
        <taxon>Arthropoda</taxon>
        <taxon>Hexapoda</taxon>
        <taxon>Insecta</taxon>
        <taxon>Pterygota</taxon>
        <taxon>Neoptera</taxon>
        <taxon>Endopterygota</taxon>
        <taxon>Coleoptera</taxon>
        <taxon>Polyphaga</taxon>
        <taxon>Cucujiformia</taxon>
        <taxon>Coccinelloidea</taxon>
        <taxon>Coccinellidae</taxon>
        <taxon>Epilachninae</taxon>
        <taxon>Epilachnini</taxon>
        <taxon>Henosepilachna</taxon>
    </lineage>
</organism>
<dbReference type="AlphaFoldDB" id="A0AAW1U4D7"/>
<comment type="caution">
    <text evidence="1">The sequence shown here is derived from an EMBL/GenBank/DDBJ whole genome shotgun (WGS) entry which is preliminary data.</text>
</comment>
<dbReference type="EMBL" id="JARQZJ010000041">
    <property type="protein sequence ID" value="KAK9877345.1"/>
    <property type="molecule type" value="Genomic_DNA"/>
</dbReference>
<evidence type="ECO:0000313" key="2">
    <source>
        <dbReference type="Proteomes" id="UP001431783"/>
    </source>
</evidence>
<name>A0AAW1U4D7_9CUCU</name>
<keyword evidence="2" id="KW-1185">Reference proteome</keyword>
<reference evidence="1 2" key="1">
    <citation type="submission" date="2023-03" db="EMBL/GenBank/DDBJ databases">
        <title>Genome insight into feeding habits of ladybird beetles.</title>
        <authorList>
            <person name="Li H.-S."/>
            <person name="Huang Y.-H."/>
            <person name="Pang H."/>
        </authorList>
    </citation>
    <scope>NUCLEOTIDE SEQUENCE [LARGE SCALE GENOMIC DNA]</scope>
    <source>
        <strain evidence="1">SYSU_2023b</strain>
        <tissue evidence="1">Whole body</tissue>
    </source>
</reference>
<sequence>MLLDNHNSHLSIESGFSVTGISPFNENIFPESEFSGAFVTDRPLPHAQDDATSSAAGSVVVDSSNLHNNADIGSTVAVLSTSQANSSVTLPKVVKFLSNSGGGSANQYILPHIELHPCVTPPPESNESFRLSEEIKPIPKALLRLGSRRNIRKRKSTIYTWCSHEKQNLLQIKMKQIRRDAFWKMKKKLL</sequence>
<proteinExistence type="predicted"/>